<evidence type="ECO:0000256" key="14">
    <source>
        <dbReference type="ARBA" id="ARBA00023264"/>
    </source>
</evidence>
<evidence type="ECO:0000256" key="16">
    <source>
        <dbReference type="RuleBase" id="RU003750"/>
    </source>
</evidence>
<keyword evidence="10 17" id="KW-1133">Transmembrane helix</keyword>
<evidence type="ECO:0000256" key="8">
    <source>
        <dbReference type="ARBA" id="ARBA00022679"/>
    </source>
</evidence>
<evidence type="ECO:0000313" key="18">
    <source>
        <dbReference type="EMBL" id="MFB5684591.1"/>
    </source>
</evidence>
<gene>
    <name evidence="18" type="primary">pssA</name>
    <name evidence="18" type="ORF">ACE3NQ_27160</name>
</gene>
<dbReference type="Gene3D" id="1.20.120.1760">
    <property type="match status" value="1"/>
</dbReference>
<evidence type="ECO:0000256" key="2">
    <source>
        <dbReference type="ARBA" id="ARBA00004141"/>
    </source>
</evidence>
<feature type="transmembrane region" description="Helical" evidence="17">
    <location>
        <begin position="122"/>
        <end position="140"/>
    </location>
</feature>
<keyword evidence="14" id="KW-1208">Phospholipid metabolism</keyword>
<evidence type="ECO:0000256" key="1">
    <source>
        <dbReference type="ARBA" id="ARBA00000287"/>
    </source>
</evidence>
<evidence type="ECO:0000256" key="4">
    <source>
        <dbReference type="ARBA" id="ARBA00010441"/>
    </source>
</evidence>
<organism evidence="18 19">
    <name type="scientific">Paenibacillus terreus</name>
    <dbReference type="NCBI Taxonomy" id="1387834"/>
    <lineage>
        <taxon>Bacteria</taxon>
        <taxon>Bacillati</taxon>
        <taxon>Bacillota</taxon>
        <taxon>Bacilli</taxon>
        <taxon>Bacillales</taxon>
        <taxon>Paenibacillaceae</taxon>
        <taxon>Paenibacillus</taxon>
    </lineage>
</organism>
<evidence type="ECO:0000256" key="12">
    <source>
        <dbReference type="ARBA" id="ARBA00023136"/>
    </source>
</evidence>
<dbReference type="GO" id="GO:0003882">
    <property type="term" value="F:CDP-diacylglycerol-serine O-phosphatidyltransferase activity"/>
    <property type="evidence" value="ECO:0007669"/>
    <property type="project" value="UniProtKB-EC"/>
</dbReference>
<comment type="subcellular location">
    <subcellularLocation>
        <location evidence="3">Endomembrane system</location>
    </subcellularLocation>
    <subcellularLocation>
        <location evidence="2">Membrane</location>
        <topology evidence="2">Multi-pass membrane protein</topology>
    </subcellularLocation>
</comment>
<dbReference type="Proteomes" id="UP001580407">
    <property type="component" value="Unassembled WGS sequence"/>
</dbReference>
<keyword evidence="7" id="KW-0444">Lipid biosynthesis</keyword>
<evidence type="ECO:0000256" key="5">
    <source>
        <dbReference type="ARBA" id="ARBA00013174"/>
    </source>
</evidence>
<proteinExistence type="inferred from homology"/>
<dbReference type="PROSITE" id="PS00379">
    <property type="entry name" value="CDP_ALCOHOL_P_TRANSF"/>
    <property type="match status" value="1"/>
</dbReference>
<dbReference type="EMBL" id="JBHILM010000044">
    <property type="protein sequence ID" value="MFB5684591.1"/>
    <property type="molecule type" value="Genomic_DNA"/>
</dbReference>
<evidence type="ECO:0000256" key="6">
    <source>
        <dbReference type="ARBA" id="ARBA00017171"/>
    </source>
</evidence>
<comment type="similarity">
    <text evidence="4 16">Belongs to the CDP-alcohol phosphatidyltransferase class-I family.</text>
</comment>
<dbReference type="InterPro" id="IPR000462">
    <property type="entry name" value="CDP-OH_P_trans"/>
</dbReference>
<protein>
    <recommendedName>
        <fullName evidence="6">CDP-diacylglycerol--serine O-phosphatidyltransferase</fullName>
        <ecNumber evidence="5">2.7.8.8</ecNumber>
    </recommendedName>
    <alternativeName>
        <fullName evidence="15">Phosphatidylserine synthase</fullName>
    </alternativeName>
</protein>
<reference evidence="18 19" key="1">
    <citation type="submission" date="2024-09" db="EMBL/GenBank/DDBJ databases">
        <authorList>
            <person name="Ruan L."/>
        </authorList>
    </citation>
    <scope>NUCLEOTIDE SEQUENCE [LARGE SCALE GENOMIC DNA]</scope>
    <source>
        <strain evidence="18 19">D33</strain>
    </source>
</reference>
<feature type="transmembrane region" description="Helical" evidence="17">
    <location>
        <begin position="67"/>
        <end position="86"/>
    </location>
</feature>
<keyword evidence="19" id="KW-1185">Reference proteome</keyword>
<feature type="transmembrane region" description="Helical" evidence="17">
    <location>
        <begin position="146"/>
        <end position="165"/>
    </location>
</feature>
<evidence type="ECO:0000256" key="17">
    <source>
        <dbReference type="SAM" id="Phobius"/>
    </source>
</evidence>
<sequence>MQLSWTPSFLTACNLAAGVCSVLAISQSWYAAAALLIFASVLFDLLDGLLARRIGADAEFGKQLDSLADIVSFGLAPSFLIYLSIFHRWNEALGAVLVIMFTLCGALRLARYNLSSFSTTFTGMPITAAGSLLALFSFAGSRVSEIVFAAVMLAFSVLMISRLPFPSLKKPSAAYRDPESGKWK</sequence>
<dbReference type="InterPro" id="IPR048254">
    <property type="entry name" value="CDP_ALCOHOL_P_TRANSF_CS"/>
</dbReference>
<dbReference type="Pfam" id="PF01066">
    <property type="entry name" value="CDP-OH_P_transf"/>
    <property type="match status" value="1"/>
</dbReference>
<keyword evidence="9 17" id="KW-0812">Transmembrane</keyword>
<evidence type="ECO:0000256" key="10">
    <source>
        <dbReference type="ARBA" id="ARBA00022989"/>
    </source>
</evidence>
<dbReference type="RefSeq" id="WP_375528264.1">
    <property type="nucleotide sequence ID" value="NZ_JBHILM010000044.1"/>
</dbReference>
<dbReference type="InterPro" id="IPR004533">
    <property type="entry name" value="CDP-diaglyc--ser_O-PTrfase"/>
</dbReference>
<evidence type="ECO:0000256" key="13">
    <source>
        <dbReference type="ARBA" id="ARBA00023209"/>
    </source>
</evidence>
<dbReference type="InterPro" id="IPR043130">
    <property type="entry name" value="CDP-OH_PTrfase_TM_dom"/>
</dbReference>
<keyword evidence="11" id="KW-0443">Lipid metabolism</keyword>
<evidence type="ECO:0000256" key="15">
    <source>
        <dbReference type="ARBA" id="ARBA00032361"/>
    </source>
</evidence>
<evidence type="ECO:0000256" key="9">
    <source>
        <dbReference type="ARBA" id="ARBA00022692"/>
    </source>
</evidence>
<keyword evidence="13" id="KW-0594">Phospholipid biosynthesis</keyword>
<evidence type="ECO:0000256" key="3">
    <source>
        <dbReference type="ARBA" id="ARBA00004308"/>
    </source>
</evidence>
<feature type="transmembrane region" description="Helical" evidence="17">
    <location>
        <begin position="92"/>
        <end position="110"/>
    </location>
</feature>
<dbReference type="NCBIfam" id="TIGR00473">
    <property type="entry name" value="pssA"/>
    <property type="match status" value="1"/>
</dbReference>
<evidence type="ECO:0000313" key="19">
    <source>
        <dbReference type="Proteomes" id="UP001580407"/>
    </source>
</evidence>
<dbReference type="EC" id="2.7.8.8" evidence="5"/>
<comment type="caution">
    <text evidence="18">The sequence shown here is derived from an EMBL/GenBank/DDBJ whole genome shotgun (WGS) entry which is preliminary data.</text>
</comment>
<keyword evidence="8 16" id="KW-0808">Transferase</keyword>
<accession>A0ABV5BFV5</accession>
<keyword evidence="12 17" id="KW-0472">Membrane</keyword>
<comment type="catalytic activity">
    <reaction evidence="1">
        <text>a CDP-1,2-diacyl-sn-glycerol + L-serine = a 1,2-diacyl-sn-glycero-3-phospho-L-serine + CMP + H(+)</text>
        <dbReference type="Rhea" id="RHEA:16913"/>
        <dbReference type="ChEBI" id="CHEBI:15378"/>
        <dbReference type="ChEBI" id="CHEBI:33384"/>
        <dbReference type="ChEBI" id="CHEBI:57262"/>
        <dbReference type="ChEBI" id="CHEBI:58332"/>
        <dbReference type="ChEBI" id="CHEBI:60377"/>
        <dbReference type="EC" id="2.7.8.8"/>
    </reaction>
</comment>
<evidence type="ECO:0000256" key="7">
    <source>
        <dbReference type="ARBA" id="ARBA00022516"/>
    </source>
</evidence>
<feature type="transmembrane region" description="Helical" evidence="17">
    <location>
        <begin position="28"/>
        <end position="46"/>
    </location>
</feature>
<name>A0ABV5BFV5_9BACL</name>
<evidence type="ECO:0000256" key="11">
    <source>
        <dbReference type="ARBA" id="ARBA00023098"/>
    </source>
</evidence>